<evidence type="ECO:0000256" key="3">
    <source>
        <dbReference type="ARBA" id="ARBA00022989"/>
    </source>
</evidence>
<keyword evidence="5 10" id="KW-0472">Membrane</keyword>
<dbReference type="GO" id="GO:0038039">
    <property type="term" value="C:G protein-coupled receptor heterodimeric complex"/>
    <property type="evidence" value="ECO:0007669"/>
    <property type="project" value="TreeGrafter"/>
</dbReference>
<evidence type="ECO:0000256" key="2">
    <source>
        <dbReference type="ARBA" id="ARBA00022692"/>
    </source>
</evidence>
<dbReference type="OrthoDB" id="48903at2759"/>
<feature type="region of interest" description="Disordered" evidence="9">
    <location>
        <begin position="405"/>
        <end position="429"/>
    </location>
</feature>
<dbReference type="CDD" id="cd15047">
    <property type="entry name" value="7tmC_GABA-B-like"/>
    <property type="match status" value="1"/>
</dbReference>
<feature type="compositionally biased region" description="Basic and acidic residues" evidence="9">
    <location>
        <begin position="586"/>
        <end position="597"/>
    </location>
</feature>
<feature type="transmembrane region" description="Helical" evidence="10">
    <location>
        <begin position="324"/>
        <end position="346"/>
    </location>
</feature>
<evidence type="ECO:0000313" key="12">
    <source>
        <dbReference type="EMBL" id="CAB9504295.1"/>
    </source>
</evidence>
<evidence type="ECO:0000256" key="10">
    <source>
        <dbReference type="SAM" id="Phobius"/>
    </source>
</evidence>
<evidence type="ECO:0000256" key="5">
    <source>
        <dbReference type="ARBA" id="ARBA00023136"/>
    </source>
</evidence>
<dbReference type="AlphaFoldDB" id="A0A9N8H9H8"/>
<gene>
    <name evidence="12" type="ORF">SEMRO_191_G082400.1</name>
</gene>
<feature type="transmembrane region" description="Helical" evidence="10">
    <location>
        <begin position="352"/>
        <end position="374"/>
    </location>
</feature>
<feature type="transmembrane region" description="Helical" evidence="10">
    <location>
        <begin position="236"/>
        <end position="256"/>
    </location>
</feature>
<evidence type="ECO:0000256" key="6">
    <source>
        <dbReference type="ARBA" id="ARBA00023170"/>
    </source>
</evidence>
<keyword evidence="4" id="KW-0297">G-protein coupled receptor</keyword>
<dbReference type="InterPro" id="IPR002455">
    <property type="entry name" value="GPCR3_GABA-B"/>
</dbReference>
<feature type="transmembrane region" description="Helical" evidence="10">
    <location>
        <begin position="194"/>
        <end position="215"/>
    </location>
</feature>
<accession>A0A9N8H9H8</accession>
<dbReference type="PRINTS" id="PR00248">
    <property type="entry name" value="GPCRMGR"/>
</dbReference>
<dbReference type="PANTHER" id="PTHR10519">
    <property type="entry name" value="GABA-B RECEPTOR"/>
    <property type="match status" value="1"/>
</dbReference>
<dbReference type="PROSITE" id="PS50259">
    <property type="entry name" value="G_PROTEIN_RECEP_F3_4"/>
    <property type="match status" value="1"/>
</dbReference>
<name>A0A9N8H9H8_9STRA</name>
<evidence type="ECO:0000256" key="1">
    <source>
        <dbReference type="ARBA" id="ARBA00004141"/>
    </source>
</evidence>
<dbReference type="InterPro" id="IPR017978">
    <property type="entry name" value="GPCR_3_C"/>
</dbReference>
<dbReference type="InterPro" id="IPR000337">
    <property type="entry name" value="GPCR_3"/>
</dbReference>
<keyword evidence="7" id="KW-0325">Glycoprotein</keyword>
<evidence type="ECO:0000256" key="9">
    <source>
        <dbReference type="SAM" id="MobiDB-lite"/>
    </source>
</evidence>
<feature type="transmembrane region" description="Helical" evidence="10">
    <location>
        <begin position="139"/>
        <end position="161"/>
    </location>
</feature>
<feature type="domain" description="G-protein coupled receptors family 3 profile" evidence="11">
    <location>
        <begin position="188"/>
        <end position="379"/>
    </location>
</feature>
<keyword evidence="13" id="KW-1185">Reference proteome</keyword>
<proteinExistence type="predicted"/>
<evidence type="ECO:0000259" key="11">
    <source>
        <dbReference type="PROSITE" id="PS50259"/>
    </source>
</evidence>
<dbReference type="Pfam" id="PF00003">
    <property type="entry name" value="7tm_3"/>
    <property type="match status" value="1"/>
</dbReference>
<organism evidence="12 13">
    <name type="scientific">Seminavis robusta</name>
    <dbReference type="NCBI Taxonomy" id="568900"/>
    <lineage>
        <taxon>Eukaryota</taxon>
        <taxon>Sar</taxon>
        <taxon>Stramenopiles</taxon>
        <taxon>Ochrophyta</taxon>
        <taxon>Bacillariophyta</taxon>
        <taxon>Bacillariophyceae</taxon>
        <taxon>Bacillariophycidae</taxon>
        <taxon>Naviculales</taxon>
        <taxon>Naviculaceae</taxon>
        <taxon>Seminavis</taxon>
    </lineage>
</organism>
<keyword evidence="2 10" id="KW-0812">Transmembrane</keyword>
<evidence type="ECO:0000256" key="8">
    <source>
        <dbReference type="ARBA" id="ARBA00023224"/>
    </source>
</evidence>
<sequence>MGAGMRAPDNYWQKFATTHPEVLLVVGDAMPNQLELLDRQFCDGLVGQLPYKMGVLSIETLLKFSEDPNYETDEFIGTNVLEHLLIPLILPEHVVDHNLVGQLRYVGYTLFAIVAILALGFSTWTWVHRNVRVVMVSQPKFLVMVALGVLIMISAVLPMGFDDYYETNNESKEYTNGSDESRSRRGVAMCMTPVWLLTLGFSLIFSSLVSKIYRVHKLFQRATRFSHLPTREWDSLIPLIALLVANCTILISWTVMDPLRYVRVEHDGTDGWDQPVSTYGMCQCNNTVAFLVSLCIVNGLVLVFANWVAYKARSINEEFAESKYIAVAMASMLQAFLSGVPILVVVQESPQAFYMVSVFMIFITCSVILLLIFVPKIVLYQHFSNQPEHVQRDQLAKSALTSVAQKKPRTSLKPQDGPPALLSGEDSFSNRPHETAVVLPSCSQQTHNTTGNLADAVSEQALSLVSSTSQKKTARFSEETIQADLEKRPTDVLRSVSQNTDSWGGASLSGCESLTALPTISKRPVDVMKGATSWGGANLSMVMTDDSTSNRAGEDFKDEADFLTEPESDDFVEAYTIPEGSEDEEVGIKENLDREAE</sequence>
<dbReference type="Proteomes" id="UP001153069">
    <property type="component" value="Unassembled WGS sequence"/>
</dbReference>
<evidence type="ECO:0000313" key="13">
    <source>
        <dbReference type="Proteomes" id="UP001153069"/>
    </source>
</evidence>
<dbReference type="GO" id="GO:0004965">
    <property type="term" value="F:G protein-coupled GABA receptor activity"/>
    <property type="evidence" value="ECO:0007669"/>
    <property type="project" value="InterPro"/>
</dbReference>
<keyword evidence="8" id="KW-0807">Transducer</keyword>
<evidence type="ECO:0000256" key="7">
    <source>
        <dbReference type="ARBA" id="ARBA00023180"/>
    </source>
</evidence>
<feature type="region of interest" description="Disordered" evidence="9">
    <location>
        <begin position="578"/>
        <end position="597"/>
    </location>
</feature>
<dbReference type="PANTHER" id="PTHR10519:SF20">
    <property type="entry name" value="G-PROTEIN COUPLED RECEPTOR 156-RELATED"/>
    <property type="match status" value="1"/>
</dbReference>
<evidence type="ECO:0000256" key="4">
    <source>
        <dbReference type="ARBA" id="ARBA00023040"/>
    </source>
</evidence>
<feature type="transmembrane region" description="Helical" evidence="10">
    <location>
        <begin position="288"/>
        <end position="312"/>
    </location>
</feature>
<keyword evidence="6 12" id="KW-0675">Receptor</keyword>
<dbReference type="EMBL" id="CAICTM010000190">
    <property type="protein sequence ID" value="CAB9504295.1"/>
    <property type="molecule type" value="Genomic_DNA"/>
</dbReference>
<protein>
    <submittedName>
        <fullName evidence="12">Acid type B receptor subunit 2</fullName>
    </submittedName>
</protein>
<comment type="caution">
    <text evidence="12">The sequence shown here is derived from an EMBL/GenBank/DDBJ whole genome shotgun (WGS) entry which is preliminary data.</text>
</comment>
<comment type="subcellular location">
    <subcellularLocation>
        <location evidence="1">Membrane</location>
        <topology evidence="1">Multi-pass membrane protein</topology>
    </subcellularLocation>
</comment>
<reference evidence="12" key="1">
    <citation type="submission" date="2020-06" db="EMBL/GenBank/DDBJ databases">
        <authorList>
            <consortium name="Plant Systems Biology data submission"/>
        </authorList>
    </citation>
    <scope>NUCLEOTIDE SEQUENCE</scope>
    <source>
        <strain evidence="12">D6</strain>
    </source>
</reference>
<keyword evidence="3 10" id="KW-1133">Transmembrane helix</keyword>
<feature type="transmembrane region" description="Helical" evidence="10">
    <location>
        <begin position="105"/>
        <end position="127"/>
    </location>
</feature>